<dbReference type="EMBL" id="FLUN01000001">
    <property type="protein sequence ID" value="SBV98327.1"/>
    <property type="molecule type" value="Genomic_DNA"/>
</dbReference>
<dbReference type="PANTHER" id="PTHR42846:SF1">
    <property type="entry name" value="NI-SIROHYDROCHLORIN A,C-DIAMIDE REDUCTIVE CYCLASE COMPLEX, COMPONENT CFBD"/>
    <property type="match status" value="1"/>
</dbReference>
<dbReference type="InterPro" id="IPR000510">
    <property type="entry name" value="Nase/OxRdtase_comp1"/>
</dbReference>
<protein>
    <submittedName>
        <fullName evidence="2">Oxidoreductase/nitrogenase component 1</fullName>
    </submittedName>
</protein>
<evidence type="ECO:0000313" key="2">
    <source>
        <dbReference type="EMBL" id="SBV98327.1"/>
    </source>
</evidence>
<organism evidence="2">
    <name type="scientific">uncultured Eubacteriales bacterium</name>
    <dbReference type="NCBI Taxonomy" id="172733"/>
    <lineage>
        <taxon>Bacteria</taxon>
        <taxon>Bacillati</taxon>
        <taxon>Bacillota</taxon>
        <taxon>Clostridia</taxon>
        <taxon>Eubacteriales</taxon>
        <taxon>environmental samples</taxon>
    </lineage>
</organism>
<accession>A0A212JFX0</accession>
<gene>
    <name evidence="2" type="ORF">KL86CLO1_11027</name>
</gene>
<name>A0A212JFX0_9FIRM</name>
<evidence type="ECO:0000259" key="1">
    <source>
        <dbReference type="Pfam" id="PF00148"/>
    </source>
</evidence>
<dbReference type="Pfam" id="PF00148">
    <property type="entry name" value="Oxidored_nitro"/>
    <property type="match status" value="1"/>
</dbReference>
<sequence length="412" mass="45319">MGIHKFKPPMSGRMGTLWTLAPIRGAALIEYGCMGHMLYGRVFLHRAGVVEGCKLYSTHIDEADISLGDTRRLERALEEIVRQDRPKVVFLLPSSVPAVIGTDLPALCRELQPRYPDVRLLPFGSGGFDVDGPRGVEETLLLLAETFPLGREKTPLPTFNLIGSCADLFRFHADAQEMIRLMEGAFGMKPLCVMTSDTCVEELEQMGGAHVNLVIRREGERAARHLQGRFDTPYFSGRPYGISGTQRWLERIGEALGRAPDAAFLQAEVQRVNAQLLPSTLMFQHLLRSHPDEAVLSAGGHADVVKGIASFGCGELSLPKGDLWCDCPAMGSEDIPYLTEAQWSSAISARPKGFLMASGEAIAWAGRDRDLQISNPDHRWRLSPYEAPFVGFRGAIHLAGLWLNAALEQDEG</sequence>
<dbReference type="AlphaFoldDB" id="A0A212JFX0"/>
<proteinExistence type="predicted"/>
<dbReference type="PANTHER" id="PTHR42846">
    <property type="entry name" value="NI-SIROHYDROCHLORIN A,C-DIAMIDE REDUCTIVE CYCLASE COMPLEX, COMPONENT CFBD"/>
    <property type="match status" value="1"/>
</dbReference>
<dbReference type="InterPro" id="IPR052673">
    <property type="entry name" value="Ni-siroh_cyclase_CfbD"/>
</dbReference>
<dbReference type="Gene3D" id="3.40.50.1980">
    <property type="entry name" value="Nitrogenase molybdenum iron protein domain"/>
    <property type="match status" value="2"/>
</dbReference>
<dbReference type="SUPFAM" id="SSF53807">
    <property type="entry name" value="Helical backbone' metal receptor"/>
    <property type="match status" value="1"/>
</dbReference>
<dbReference type="GO" id="GO:0016491">
    <property type="term" value="F:oxidoreductase activity"/>
    <property type="evidence" value="ECO:0007669"/>
    <property type="project" value="InterPro"/>
</dbReference>
<feature type="domain" description="Nitrogenase/oxidoreductase component 1" evidence="1">
    <location>
        <begin position="13"/>
        <end position="276"/>
    </location>
</feature>
<reference evidence="2" key="1">
    <citation type="submission" date="2016-04" db="EMBL/GenBank/DDBJ databases">
        <authorList>
            <person name="Evans L.H."/>
            <person name="Alamgir A."/>
            <person name="Owens N."/>
            <person name="Weber N.D."/>
            <person name="Virtaneva K."/>
            <person name="Barbian K."/>
            <person name="Babar A."/>
            <person name="Rosenke K."/>
        </authorList>
    </citation>
    <scope>NUCLEOTIDE SEQUENCE</scope>
    <source>
        <strain evidence="2">86</strain>
    </source>
</reference>